<dbReference type="Proteomes" id="UP000522081">
    <property type="component" value="Unassembled WGS sequence"/>
</dbReference>
<dbReference type="SUPFAM" id="SSF143744">
    <property type="entry name" value="GlcG-like"/>
    <property type="match status" value="1"/>
</dbReference>
<dbReference type="PANTHER" id="PTHR34309:SF10">
    <property type="entry name" value="SLR1406 PROTEIN"/>
    <property type="match status" value="1"/>
</dbReference>
<evidence type="ECO:0000313" key="2">
    <source>
        <dbReference type="Proteomes" id="UP000522081"/>
    </source>
</evidence>
<dbReference type="AlphaFoldDB" id="A0A7Z0BW25"/>
<organism evidence="1 2">
    <name type="scientific">Novosphingobium marinum</name>
    <dbReference type="NCBI Taxonomy" id="1514948"/>
    <lineage>
        <taxon>Bacteria</taxon>
        <taxon>Pseudomonadati</taxon>
        <taxon>Pseudomonadota</taxon>
        <taxon>Alphaproteobacteria</taxon>
        <taxon>Sphingomonadales</taxon>
        <taxon>Sphingomonadaceae</taxon>
        <taxon>Novosphingobium</taxon>
    </lineage>
</organism>
<dbReference type="Pfam" id="PF03928">
    <property type="entry name" value="HbpS-like"/>
    <property type="match status" value="1"/>
</dbReference>
<comment type="caution">
    <text evidence="1">The sequence shown here is derived from an EMBL/GenBank/DDBJ whole genome shotgun (WGS) entry which is preliminary data.</text>
</comment>
<keyword evidence="2" id="KW-1185">Reference proteome</keyword>
<dbReference type="EMBL" id="JACBZF010000004">
    <property type="protein sequence ID" value="NYH95975.1"/>
    <property type="molecule type" value="Genomic_DNA"/>
</dbReference>
<name>A0A7Z0BW25_9SPHN</name>
<dbReference type="InterPro" id="IPR052517">
    <property type="entry name" value="GlcG_carb_metab_protein"/>
</dbReference>
<dbReference type="Gene3D" id="3.30.450.150">
    <property type="entry name" value="Haem-degrading domain"/>
    <property type="match status" value="1"/>
</dbReference>
<dbReference type="InterPro" id="IPR038084">
    <property type="entry name" value="PduO/GlcC-like_sf"/>
</dbReference>
<sequence length="141" mass="14143">MSMLTLEQANKLIGETIDKAVSLSLKPITVVVHDPGGHMIACQRQDGASSLRQKLASGKACGALALGVSSRKIGEMAVDRPHFVASLHALADGGIVPAAGGVIVTDADGRVLGAIGVTGDTSDNDEACALAAIEACGLRAG</sequence>
<gene>
    <name evidence="1" type="ORF">FHS75_002307</name>
</gene>
<dbReference type="InterPro" id="IPR005624">
    <property type="entry name" value="PduO/GlcC-like"/>
</dbReference>
<accession>A0A7Z0BW25</accession>
<proteinExistence type="predicted"/>
<evidence type="ECO:0000313" key="1">
    <source>
        <dbReference type="EMBL" id="NYH95975.1"/>
    </source>
</evidence>
<dbReference type="PANTHER" id="PTHR34309">
    <property type="entry name" value="SLR1406 PROTEIN"/>
    <property type="match status" value="1"/>
</dbReference>
<protein>
    <submittedName>
        <fullName evidence="1">Uncharacterized protein GlcG (DUF336 family)</fullName>
    </submittedName>
</protein>
<reference evidence="1 2" key="1">
    <citation type="submission" date="2020-07" db="EMBL/GenBank/DDBJ databases">
        <title>Genomic Encyclopedia of Type Strains, Phase IV (KMG-IV): sequencing the most valuable type-strain genomes for metagenomic binning, comparative biology and taxonomic classification.</title>
        <authorList>
            <person name="Goeker M."/>
        </authorList>
    </citation>
    <scope>NUCLEOTIDE SEQUENCE [LARGE SCALE GENOMIC DNA]</scope>
    <source>
        <strain evidence="1 2">DSM 29043</strain>
    </source>
</reference>
<dbReference type="RefSeq" id="WP_179407832.1">
    <property type="nucleotide sequence ID" value="NZ_BMGF01000004.1"/>
</dbReference>